<dbReference type="GO" id="GO:0006207">
    <property type="term" value="P:'de novo' pyrimidine nucleobase biosynthetic process"/>
    <property type="evidence" value="ECO:0007669"/>
    <property type="project" value="InterPro"/>
</dbReference>
<dbReference type="RefSeq" id="WP_036635311.1">
    <property type="nucleotide sequence ID" value="NZ_JFZB01000005.1"/>
</dbReference>
<dbReference type="GO" id="GO:0004590">
    <property type="term" value="F:orotidine-5'-phosphate decarboxylase activity"/>
    <property type="evidence" value="ECO:0007669"/>
    <property type="project" value="UniProtKB-UniRule"/>
</dbReference>
<organism evidence="12 13">
    <name type="scientific">Paenirhodobacter enshiensis</name>
    <dbReference type="NCBI Taxonomy" id="1105367"/>
    <lineage>
        <taxon>Bacteria</taxon>
        <taxon>Pseudomonadati</taxon>
        <taxon>Pseudomonadota</taxon>
        <taxon>Alphaproteobacteria</taxon>
        <taxon>Rhodobacterales</taxon>
        <taxon>Rhodobacter group</taxon>
        <taxon>Paenirhodobacter</taxon>
    </lineage>
</organism>
<evidence type="ECO:0000313" key="13">
    <source>
        <dbReference type="Proteomes" id="UP000028824"/>
    </source>
</evidence>
<feature type="binding site" evidence="7 9">
    <location>
        <position position="124"/>
    </location>
    <ligand>
        <name>substrate</name>
    </ligand>
</feature>
<feature type="domain" description="Orotidine 5'-phosphate decarboxylase" evidence="11">
    <location>
        <begin position="13"/>
        <end position="232"/>
    </location>
</feature>
<evidence type="ECO:0000256" key="10">
    <source>
        <dbReference type="RuleBase" id="RU000512"/>
    </source>
</evidence>
<dbReference type="Pfam" id="PF00215">
    <property type="entry name" value="OMPdecase"/>
    <property type="match status" value="1"/>
</dbReference>
<dbReference type="AlphaFoldDB" id="A0A086Y3L4"/>
<evidence type="ECO:0000256" key="5">
    <source>
        <dbReference type="ARBA" id="ARBA00023239"/>
    </source>
</evidence>
<dbReference type="PANTHER" id="PTHR32119">
    <property type="entry name" value="OROTIDINE 5'-PHOSPHATE DECARBOXYLASE"/>
    <property type="match status" value="1"/>
</dbReference>
<dbReference type="HAMAP" id="MF_01200_B">
    <property type="entry name" value="OMPdecase_type1_B"/>
    <property type="match status" value="1"/>
</dbReference>
<feature type="active site" description="For OMPdecase activity" evidence="8">
    <location>
        <position position="69"/>
    </location>
</feature>
<feature type="active site" description="For OMPdecase activity" evidence="8">
    <location>
        <position position="74"/>
    </location>
</feature>
<dbReference type="PROSITE" id="PS00156">
    <property type="entry name" value="OMPDECASE"/>
    <property type="match status" value="1"/>
</dbReference>
<dbReference type="GO" id="GO:0005829">
    <property type="term" value="C:cytosol"/>
    <property type="evidence" value="ECO:0007669"/>
    <property type="project" value="TreeGrafter"/>
</dbReference>
<dbReference type="InterPro" id="IPR014732">
    <property type="entry name" value="OMPdecase"/>
</dbReference>
<dbReference type="SUPFAM" id="SSF51366">
    <property type="entry name" value="Ribulose-phoshate binding barrel"/>
    <property type="match status" value="1"/>
</dbReference>
<comment type="function">
    <text evidence="1 7">Catalyzes the decarboxylation of orotidine 5'-monophosphate (OMP) to uridine 5'-monophosphate (UMP).</text>
</comment>
<evidence type="ECO:0000256" key="4">
    <source>
        <dbReference type="ARBA" id="ARBA00022975"/>
    </source>
</evidence>
<feature type="binding site" evidence="7 9">
    <location>
        <position position="196"/>
    </location>
    <ligand>
        <name>substrate</name>
    </ligand>
</feature>
<dbReference type="Proteomes" id="UP000028824">
    <property type="component" value="Unassembled WGS sequence"/>
</dbReference>
<dbReference type="EC" id="4.1.1.23" evidence="7"/>
<feature type="binding site" evidence="7 9">
    <location>
        <position position="217"/>
    </location>
    <ligand>
        <name>substrate</name>
    </ligand>
</feature>
<dbReference type="eggNOG" id="COG0284">
    <property type="taxonomic scope" value="Bacteria"/>
</dbReference>
<dbReference type="Gene3D" id="3.20.20.70">
    <property type="entry name" value="Aldolase class I"/>
    <property type="match status" value="1"/>
</dbReference>
<feature type="binding site" evidence="7 9">
    <location>
        <position position="19"/>
    </location>
    <ligand>
        <name>substrate</name>
    </ligand>
</feature>
<dbReference type="EMBL" id="JFZB01000005">
    <property type="protein sequence ID" value="KFI28864.1"/>
    <property type="molecule type" value="Genomic_DNA"/>
</dbReference>
<keyword evidence="5 7" id="KW-0456">Lyase</keyword>
<comment type="pathway">
    <text evidence="2 7 10">Pyrimidine metabolism; UMP biosynthesis via de novo pathway; UMP from orotate: step 2/2.</text>
</comment>
<dbReference type="CDD" id="cd04725">
    <property type="entry name" value="OMP_decarboxylase_like"/>
    <property type="match status" value="1"/>
</dbReference>
<dbReference type="SMART" id="SM00934">
    <property type="entry name" value="OMPdecase"/>
    <property type="match status" value="1"/>
</dbReference>
<keyword evidence="13" id="KW-1185">Reference proteome</keyword>
<dbReference type="STRING" id="1105367.CG50_11670"/>
<comment type="similarity">
    <text evidence="7">Belongs to the OMP decarboxylase family. Type 1 subfamily.</text>
</comment>
<comment type="caution">
    <text evidence="12">The sequence shown here is derived from an EMBL/GenBank/DDBJ whole genome shotgun (WGS) entry which is preliminary data.</text>
</comment>
<dbReference type="InterPro" id="IPR047596">
    <property type="entry name" value="OMPdecase_bac"/>
</dbReference>
<dbReference type="InterPro" id="IPR018089">
    <property type="entry name" value="OMPdecase_AS"/>
</dbReference>
<feature type="active site" description="Proton donor" evidence="7">
    <location>
        <position position="71"/>
    </location>
</feature>
<dbReference type="NCBIfam" id="TIGR01740">
    <property type="entry name" value="pyrF"/>
    <property type="match status" value="1"/>
</dbReference>
<feature type="active site" description="For OMPdecase activity" evidence="8">
    <location>
        <position position="71"/>
    </location>
</feature>
<reference evidence="12 13" key="1">
    <citation type="submission" date="2014-03" db="EMBL/GenBank/DDBJ databases">
        <title>Genome of Paenirhodobacter enshiensis DW2-9.</title>
        <authorList>
            <person name="Wang D."/>
            <person name="Wang G."/>
        </authorList>
    </citation>
    <scope>NUCLEOTIDE SEQUENCE [LARGE SCALE GENOMIC DNA]</scope>
    <source>
        <strain evidence="12 13">DW2-9</strain>
    </source>
</reference>
<feature type="binding site" evidence="7 9">
    <location>
        <position position="216"/>
    </location>
    <ligand>
        <name>substrate</name>
    </ligand>
</feature>
<evidence type="ECO:0000256" key="1">
    <source>
        <dbReference type="ARBA" id="ARBA00002356"/>
    </source>
</evidence>
<dbReference type="NCBIfam" id="NF001273">
    <property type="entry name" value="PRK00230.1"/>
    <property type="match status" value="1"/>
</dbReference>
<evidence type="ECO:0000256" key="8">
    <source>
        <dbReference type="PIRSR" id="PIRSR614732-1"/>
    </source>
</evidence>
<evidence type="ECO:0000256" key="7">
    <source>
        <dbReference type="HAMAP-Rule" id="MF_01200"/>
    </source>
</evidence>
<name>A0A086Y3L4_9RHOB</name>
<keyword evidence="3 7" id="KW-0210">Decarboxylase</keyword>
<comment type="catalytic activity">
    <reaction evidence="6 7 10">
        <text>orotidine 5'-phosphate + H(+) = UMP + CO2</text>
        <dbReference type="Rhea" id="RHEA:11596"/>
        <dbReference type="ChEBI" id="CHEBI:15378"/>
        <dbReference type="ChEBI" id="CHEBI:16526"/>
        <dbReference type="ChEBI" id="CHEBI:57538"/>
        <dbReference type="ChEBI" id="CHEBI:57865"/>
        <dbReference type="EC" id="4.1.1.23"/>
    </reaction>
</comment>
<proteinExistence type="inferred from homology"/>
<evidence type="ECO:0000313" key="12">
    <source>
        <dbReference type="EMBL" id="KFI28864.1"/>
    </source>
</evidence>
<protein>
    <recommendedName>
        <fullName evidence="7">Orotidine 5'-phosphate decarboxylase</fullName>
        <ecNumber evidence="7">4.1.1.23</ecNumber>
    </recommendedName>
    <alternativeName>
        <fullName evidence="7">OMP decarboxylase</fullName>
        <shortName evidence="7">OMPDCase</shortName>
        <shortName evidence="7">OMPdecase</shortName>
    </alternativeName>
</protein>
<dbReference type="InterPro" id="IPR001754">
    <property type="entry name" value="OMPdeCOase_dom"/>
</dbReference>
<evidence type="ECO:0000256" key="6">
    <source>
        <dbReference type="ARBA" id="ARBA00049157"/>
    </source>
</evidence>
<dbReference type="InterPro" id="IPR013785">
    <property type="entry name" value="Aldolase_TIM"/>
</dbReference>
<dbReference type="OrthoDB" id="9806203at2"/>
<sequence>MTVPASTLPADDRLIVALDVPNALAGLDLAGKLGDSVSFYKVGLGMLTAGGMALANELKHDMGKKVFLDMKLFDIGATVEAAVRGIARFDLDFLTVHGDPYVVKSAKEGAAGTGLKVLAVTILTSLDRADLDGALIREGEILDLVTERAARAFEAGADGVIASPREAAAIRALPEAAGKLIVTPGVRPAGAALGDQKRVETPASALLAGADHLVVGRPIWKAEDPLAATQAILSEIRGI</sequence>
<dbReference type="InterPro" id="IPR011060">
    <property type="entry name" value="RibuloseP-bd_barrel"/>
</dbReference>
<evidence type="ECO:0000256" key="3">
    <source>
        <dbReference type="ARBA" id="ARBA00022793"/>
    </source>
</evidence>
<dbReference type="GO" id="GO:0044205">
    <property type="term" value="P:'de novo' UMP biosynthetic process"/>
    <property type="evidence" value="ECO:0007669"/>
    <property type="project" value="UniProtKB-UniRule"/>
</dbReference>
<accession>A0A086Y3L4</accession>
<comment type="subunit">
    <text evidence="7">Homodimer.</text>
</comment>
<keyword evidence="4 7" id="KW-0665">Pyrimidine biosynthesis</keyword>
<evidence type="ECO:0000259" key="11">
    <source>
        <dbReference type="SMART" id="SM00934"/>
    </source>
</evidence>
<dbReference type="PANTHER" id="PTHR32119:SF2">
    <property type="entry name" value="OROTIDINE 5'-PHOSPHATE DECARBOXYLASE"/>
    <property type="match status" value="1"/>
</dbReference>
<evidence type="ECO:0000256" key="2">
    <source>
        <dbReference type="ARBA" id="ARBA00004861"/>
    </source>
</evidence>
<gene>
    <name evidence="7" type="primary">pyrF</name>
    <name evidence="12" type="ORF">CG50_11670</name>
</gene>
<feature type="binding site" evidence="7">
    <location>
        <begin position="69"/>
        <end position="78"/>
    </location>
    <ligand>
        <name>substrate</name>
    </ligand>
</feature>
<evidence type="ECO:0000256" key="9">
    <source>
        <dbReference type="PIRSR" id="PIRSR614732-2"/>
    </source>
</evidence>
<feature type="binding site" evidence="7 9">
    <location>
        <position position="187"/>
    </location>
    <ligand>
        <name>substrate</name>
    </ligand>
</feature>
<feature type="binding site" evidence="7 9">
    <location>
        <position position="41"/>
    </location>
    <ligand>
        <name>substrate</name>
    </ligand>
</feature>
<dbReference type="UniPathway" id="UPA00070">
    <property type="reaction ID" value="UER00120"/>
</dbReference>